<dbReference type="OrthoDB" id="819896at2"/>
<dbReference type="STRING" id="686796.SAMN04488104_100937"/>
<dbReference type="Proteomes" id="UP000199060">
    <property type="component" value="Unassembled WGS sequence"/>
</dbReference>
<evidence type="ECO:0000313" key="3">
    <source>
        <dbReference type="Proteomes" id="UP000199060"/>
    </source>
</evidence>
<accession>A0A1G6QGT3</accession>
<evidence type="ECO:0000313" key="2">
    <source>
        <dbReference type="EMBL" id="SDC91134.1"/>
    </source>
</evidence>
<dbReference type="EMBL" id="FNAC01000009">
    <property type="protein sequence ID" value="SDC91134.1"/>
    <property type="molecule type" value="Genomic_DNA"/>
</dbReference>
<name>A0A1G6QGT3_9BACT</name>
<dbReference type="AlphaFoldDB" id="A0A1G6QGT3"/>
<feature type="signal peptide" evidence="1">
    <location>
        <begin position="1"/>
        <end position="20"/>
    </location>
</feature>
<keyword evidence="1" id="KW-0732">Signal</keyword>
<protein>
    <recommendedName>
        <fullName evidence="4">Outer membrane protein beta-barrel domain-containing protein</fullName>
    </recommendedName>
</protein>
<reference evidence="3" key="1">
    <citation type="submission" date="2016-10" db="EMBL/GenBank/DDBJ databases">
        <authorList>
            <person name="Varghese N."/>
            <person name="Submissions S."/>
        </authorList>
    </citation>
    <scope>NUCLEOTIDE SEQUENCE [LARGE SCALE GENOMIC DNA]</scope>
    <source>
        <strain evidence="3">DSM 23095</strain>
    </source>
</reference>
<keyword evidence="3" id="KW-1185">Reference proteome</keyword>
<evidence type="ECO:0000256" key="1">
    <source>
        <dbReference type="SAM" id="SignalP"/>
    </source>
</evidence>
<feature type="chain" id="PRO_5011443396" description="Outer membrane protein beta-barrel domain-containing protein" evidence="1">
    <location>
        <begin position="21"/>
        <end position="252"/>
    </location>
</feature>
<proteinExistence type="predicted"/>
<sequence length="252" mass="28878">MKRFLIIALFLCLANTLSFAQELQNRLPKNHQAWADRSFPVTDTLAFDFPNEGKLLILFNREEFTPELLEEEFRPLLEQATQFPAFETHVYRVCQNFFPTRVSQVKNKIQKKYWKTLTSIELGFPVGLDFTAGKFTPEIGFQAALSLPGFQIGGSITNTVYFPESDSGFSVNSNWFVNAEYHWKPGSLYANQHQTVQVGYLLNNSNNLLFEGTTMRATYKQTLSRHMSVQAGIIGTKNLTTFYPVVGFRIRF</sequence>
<evidence type="ECO:0008006" key="4">
    <source>
        <dbReference type="Google" id="ProtNLM"/>
    </source>
</evidence>
<dbReference type="RefSeq" id="WP_087938500.1">
    <property type="nucleotide sequence ID" value="NZ_FNAC01000009.1"/>
</dbReference>
<organism evidence="2 3">
    <name type="scientific">Algoriphagus faecimaris</name>
    <dbReference type="NCBI Taxonomy" id="686796"/>
    <lineage>
        <taxon>Bacteria</taxon>
        <taxon>Pseudomonadati</taxon>
        <taxon>Bacteroidota</taxon>
        <taxon>Cytophagia</taxon>
        <taxon>Cytophagales</taxon>
        <taxon>Cyclobacteriaceae</taxon>
        <taxon>Algoriphagus</taxon>
    </lineage>
</organism>
<gene>
    <name evidence="2" type="ORF">SAMN04488104_100937</name>
</gene>